<dbReference type="Proteomes" id="UP000481861">
    <property type="component" value="Unassembled WGS sequence"/>
</dbReference>
<dbReference type="Gene3D" id="1.10.357.40">
    <property type="entry name" value="YbiA-like"/>
    <property type="match status" value="1"/>
</dbReference>
<dbReference type="Pfam" id="PF08719">
    <property type="entry name" value="NADAR"/>
    <property type="match status" value="1"/>
</dbReference>
<protein>
    <recommendedName>
        <fullName evidence="2">NADAR domain-containing protein</fullName>
    </recommendedName>
</protein>
<comment type="caution">
    <text evidence="3">The sequence shown here is derived from an EMBL/GenBank/DDBJ whole genome shotgun (WGS) entry which is preliminary data.</text>
</comment>
<dbReference type="AlphaFoldDB" id="A0A7C8I6R6"/>
<evidence type="ECO:0000313" key="4">
    <source>
        <dbReference type="Proteomes" id="UP000481861"/>
    </source>
</evidence>
<dbReference type="SUPFAM" id="SSF143990">
    <property type="entry name" value="YbiA-like"/>
    <property type="match status" value="1"/>
</dbReference>
<feature type="compositionally biased region" description="Basic and acidic residues" evidence="1">
    <location>
        <begin position="166"/>
        <end position="177"/>
    </location>
</feature>
<evidence type="ECO:0000259" key="2">
    <source>
        <dbReference type="Pfam" id="PF08719"/>
    </source>
</evidence>
<dbReference type="EMBL" id="JAADJZ010000010">
    <property type="protein sequence ID" value="KAF2872109.1"/>
    <property type="molecule type" value="Genomic_DNA"/>
</dbReference>
<dbReference type="InterPro" id="IPR037238">
    <property type="entry name" value="YbiA-like_sf"/>
</dbReference>
<sequence length="190" mass="21852">MPPQSVPPCSKPVYFHLPTQGHGYLSQWYHSPFTHAGTTYATTEMWMMVQKARLFHDAATATRMIDTLDPKTHKALGRQVKGFDQKIWDEYKSPLVEAGNYHKFTVSDDAATLRGLLLSTGDREIVEASPYDRVWGIGFAESVAESNRRRWGGNLLGKALERVRSRLREEEERREQQQEEEEEEGKRKAE</sequence>
<evidence type="ECO:0000313" key="3">
    <source>
        <dbReference type="EMBL" id="KAF2872109.1"/>
    </source>
</evidence>
<gene>
    <name evidence="3" type="ORF">BDV95DRAFT_571487</name>
</gene>
<feature type="region of interest" description="Disordered" evidence="1">
    <location>
        <begin position="166"/>
        <end position="190"/>
    </location>
</feature>
<proteinExistence type="predicted"/>
<name>A0A7C8I6R6_9PLEO</name>
<evidence type="ECO:0000256" key="1">
    <source>
        <dbReference type="SAM" id="MobiDB-lite"/>
    </source>
</evidence>
<dbReference type="CDD" id="cd15457">
    <property type="entry name" value="NADAR"/>
    <property type="match status" value="1"/>
</dbReference>
<keyword evidence="4" id="KW-1185">Reference proteome</keyword>
<organism evidence="3 4">
    <name type="scientific">Massariosphaeria phaeospora</name>
    <dbReference type="NCBI Taxonomy" id="100035"/>
    <lineage>
        <taxon>Eukaryota</taxon>
        <taxon>Fungi</taxon>
        <taxon>Dikarya</taxon>
        <taxon>Ascomycota</taxon>
        <taxon>Pezizomycotina</taxon>
        <taxon>Dothideomycetes</taxon>
        <taxon>Pleosporomycetidae</taxon>
        <taxon>Pleosporales</taxon>
        <taxon>Pleosporales incertae sedis</taxon>
        <taxon>Massariosphaeria</taxon>
    </lineage>
</organism>
<dbReference type="InterPro" id="IPR012816">
    <property type="entry name" value="NADAR"/>
</dbReference>
<dbReference type="NCBIfam" id="TIGR02464">
    <property type="entry name" value="ribofla_fusion"/>
    <property type="match status" value="1"/>
</dbReference>
<dbReference type="OrthoDB" id="206452at2759"/>
<feature type="domain" description="NADAR" evidence="2">
    <location>
        <begin position="14"/>
        <end position="168"/>
    </location>
</feature>
<accession>A0A7C8I6R6</accession>
<reference evidence="3 4" key="1">
    <citation type="submission" date="2020-01" db="EMBL/GenBank/DDBJ databases">
        <authorList>
            <consortium name="DOE Joint Genome Institute"/>
            <person name="Haridas S."/>
            <person name="Albert R."/>
            <person name="Binder M."/>
            <person name="Bloem J."/>
            <person name="Labutti K."/>
            <person name="Salamov A."/>
            <person name="Andreopoulos B."/>
            <person name="Baker S.E."/>
            <person name="Barry K."/>
            <person name="Bills G."/>
            <person name="Bluhm B.H."/>
            <person name="Cannon C."/>
            <person name="Castanera R."/>
            <person name="Culley D.E."/>
            <person name="Daum C."/>
            <person name="Ezra D."/>
            <person name="Gonzalez J.B."/>
            <person name="Henrissat B."/>
            <person name="Kuo A."/>
            <person name="Liang C."/>
            <person name="Lipzen A."/>
            <person name="Lutzoni F."/>
            <person name="Magnuson J."/>
            <person name="Mondo S."/>
            <person name="Nolan M."/>
            <person name="Ohm R."/>
            <person name="Pangilinan J."/>
            <person name="Park H.-J.H."/>
            <person name="Ramirez L."/>
            <person name="Alfaro M."/>
            <person name="Sun H."/>
            <person name="Tritt A."/>
            <person name="Yoshinaga Y."/>
            <person name="Zwiers L.-H.L."/>
            <person name="Turgeon B.G."/>
            <person name="Goodwin S.B."/>
            <person name="Spatafora J.W."/>
            <person name="Crous P.W."/>
            <person name="Grigoriev I.V."/>
        </authorList>
    </citation>
    <scope>NUCLEOTIDE SEQUENCE [LARGE SCALE GENOMIC DNA]</scope>
    <source>
        <strain evidence="3 4">CBS 611.86</strain>
    </source>
</reference>